<feature type="transmembrane region" description="Helical" evidence="11">
    <location>
        <begin position="48"/>
        <end position="81"/>
    </location>
</feature>
<comment type="caution">
    <text evidence="13">The sequence shown here is derived from an EMBL/GenBank/DDBJ whole genome shotgun (WGS) entry which is preliminary data.</text>
</comment>
<evidence type="ECO:0000313" key="13">
    <source>
        <dbReference type="EMBL" id="MFL9879893.1"/>
    </source>
</evidence>
<evidence type="ECO:0000313" key="14">
    <source>
        <dbReference type="Proteomes" id="UP001629214"/>
    </source>
</evidence>
<feature type="transmembrane region" description="Helical" evidence="11">
    <location>
        <begin position="17"/>
        <end position="36"/>
    </location>
</feature>
<keyword evidence="2" id="KW-0597">Phosphoprotein</keyword>
<proteinExistence type="predicted"/>
<dbReference type="EMBL" id="JAQQFR010000010">
    <property type="protein sequence ID" value="MFL9879893.1"/>
    <property type="molecule type" value="Genomic_DNA"/>
</dbReference>
<evidence type="ECO:0000256" key="1">
    <source>
        <dbReference type="ARBA" id="ARBA00004141"/>
    </source>
</evidence>
<comment type="subcellular location">
    <subcellularLocation>
        <location evidence="1">Membrane</location>
        <topology evidence="1">Multi-pass membrane protein</topology>
    </subcellularLocation>
</comment>
<dbReference type="Proteomes" id="UP001629214">
    <property type="component" value="Unassembled WGS sequence"/>
</dbReference>
<keyword evidence="10 11" id="KW-0472">Membrane</keyword>
<dbReference type="RefSeq" id="WP_408168981.1">
    <property type="nucleotide sequence ID" value="NZ_JAQQFR010000010.1"/>
</dbReference>
<dbReference type="InterPro" id="IPR038318">
    <property type="entry name" value="KdpD_sf"/>
</dbReference>
<sequence length="173" mass="19699">MGIIKLRNAKRWKAVNLNPTLVCTFGFLVAFALRYVLSPFVDESMSMLFFALNCIVMSYLFGYAQSLILLIISIPTALFFFRKPYFMMDGLGHKDVFLIVVYGTIVMLASVIIEWLQRERYSAVLQQRVSETRYQMLIESDQARRAEYAEHFAAVSKRQSEEAAATSAGVAPQ</sequence>
<keyword evidence="14" id="KW-1185">Reference proteome</keyword>
<evidence type="ECO:0000256" key="2">
    <source>
        <dbReference type="ARBA" id="ARBA00022553"/>
    </source>
</evidence>
<keyword evidence="3" id="KW-0808">Transferase</keyword>
<feature type="domain" description="Sensor protein KdpD transmembrane" evidence="12">
    <location>
        <begin position="22"/>
        <end position="123"/>
    </location>
</feature>
<protein>
    <submittedName>
        <fullName evidence="13">DUF4118 domain-containing protein</fullName>
    </submittedName>
</protein>
<name>A0ABW8ZAH8_9BURK</name>
<evidence type="ECO:0000256" key="5">
    <source>
        <dbReference type="ARBA" id="ARBA00022741"/>
    </source>
</evidence>
<accession>A0ABW8ZAH8</accession>
<keyword evidence="4 11" id="KW-0812">Transmembrane</keyword>
<evidence type="ECO:0000256" key="10">
    <source>
        <dbReference type="ARBA" id="ARBA00023136"/>
    </source>
</evidence>
<dbReference type="Pfam" id="PF13493">
    <property type="entry name" value="DUF4118"/>
    <property type="match status" value="1"/>
</dbReference>
<keyword evidence="7" id="KW-0067">ATP-binding</keyword>
<evidence type="ECO:0000256" key="6">
    <source>
        <dbReference type="ARBA" id="ARBA00022777"/>
    </source>
</evidence>
<evidence type="ECO:0000259" key="12">
    <source>
        <dbReference type="Pfam" id="PF13493"/>
    </source>
</evidence>
<keyword evidence="5" id="KW-0547">Nucleotide-binding</keyword>
<evidence type="ECO:0000256" key="9">
    <source>
        <dbReference type="ARBA" id="ARBA00023012"/>
    </source>
</evidence>
<keyword evidence="6" id="KW-0418">Kinase</keyword>
<gene>
    <name evidence="13" type="ORF">PQR63_15950</name>
</gene>
<evidence type="ECO:0000256" key="3">
    <source>
        <dbReference type="ARBA" id="ARBA00022679"/>
    </source>
</evidence>
<evidence type="ECO:0000256" key="4">
    <source>
        <dbReference type="ARBA" id="ARBA00022692"/>
    </source>
</evidence>
<feature type="transmembrane region" description="Helical" evidence="11">
    <location>
        <begin position="96"/>
        <end position="116"/>
    </location>
</feature>
<evidence type="ECO:0000256" key="7">
    <source>
        <dbReference type="ARBA" id="ARBA00022840"/>
    </source>
</evidence>
<organism evidence="13 14">
    <name type="scientific">Herbaspirillum rhizosphaerae</name>
    <dbReference type="NCBI Taxonomy" id="346179"/>
    <lineage>
        <taxon>Bacteria</taxon>
        <taxon>Pseudomonadati</taxon>
        <taxon>Pseudomonadota</taxon>
        <taxon>Betaproteobacteria</taxon>
        <taxon>Burkholderiales</taxon>
        <taxon>Oxalobacteraceae</taxon>
        <taxon>Herbaspirillum</taxon>
    </lineage>
</organism>
<reference evidence="13 14" key="1">
    <citation type="journal article" date="2024" name="Chem. Sci.">
        <title>Discovery of megapolipeptins by genome mining of a Burkholderiales bacteria collection.</title>
        <authorList>
            <person name="Paulo B.S."/>
            <person name="Recchia M.J.J."/>
            <person name="Lee S."/>
            <person name="Fergusson C.H."/>
            <person name="Romanowski S.B."/>
            <person name="Hernandez A."/>
            <person name="Krull N."/>
            <person name="Liu D.Y."/>
            <person name="Cavanagh H."/>
            <person name="Bos A."/>
            <person name="Gray C.A."/>
            <person name="Murphy B.T."/>
            <person name="Linington R.G."/>
            <person name="Eustaquio A.S."/>
        </authorList>
    </citation>
    <scope>NUCLEOTIDE SEQUENCE [LARGE SCALE GENOMIC DNA]</scope>
    <source>
        <strain evidence="13 14">RL21-008-BIB-B</strain>
    </source>
</reference>
<keyword evidence="8 11" id="KW-1133">Transmembrane helix</keyword>
<evidence type="ECO:0000256" key="11">
    <source>
        <dbReference type="SAM" id="Phobius"/>
    </source>
</evidence>
<keyword evidence="9" id="KW-0902">Two-component regulatory system</keyword>
<dbReference type="InterPro" id="IPR025201">
    <property type="entry name" value="KdpD_TM"/>
</dbReference>
<dbReference type="Gene3D" id="1.20.120.620">
    <property type="entry name" value="Backbone structure of the membrane domain of e. Coli histidine kinase receptor kdpd"/>
    <property type="match status" value="1"/>
</dbReference>
<evidence type="ECO:0000256" key="8">
    <source>
        <dbReference type="ARBA" id="ARBA00022989"/>
    </source>
</evidence>